<proteinExistence type="predicted"/>
<dbReference type="InterPro" id="IPR039743">
    <property type="entry name" value="6GAL/EXGAL"/>
</dbReference>
<gene>
    <name evidence="2" type="ORF">N5W20_06850</name>
</gene>
<evidence type="ECO:0000259" key="1">
    <source>
        <dbReference type="Pfam" id="PF14587"/>
    </source>
</evidence>
<evidence type="ECO:0000313" key="3">
    <source>
        <dbReference type="Proteomes" id="UP001163831"/>
    </source>
</evidence>
<dbReference type="SUPFAM" id="SSF51445">
    <property type="entry name" value="(Trans)glycosidases"/>
    <property type="match status" value="1"/>
</dbReference>
<dbReference type="PANTHER" id="PTHR42767:SF1">
    <property type="entry name" value="ENDO-BETA-1,6-GALACTANASE-LIKE DOMAIN-CONTAINING PROTEIN"/>
    <property type="match status" value="1"/>
</dbReference>
<dbReference type="Gene3D" id="2.60.40.1180">
    <property type="entry name" value="Golgi alpha-mannosidase II"/>
    <property type="match status" value="1"/>
</dbReference>
<keyword evidence="3" id="KW-1185">Reference proteome</keyword>
<feature type="domain" description="Endo-beta-1,6-galactanase-like" evidence="1">
    <location>
        <begin position="164"/>
        <end position="294"/>
    </location>
</feature>
<name>A0ABY6GH36_9PROT</name>
<sequence>MKDVILQMLQETKDAINEIMKRDDFDGSALDYSKFSDYFYGVSVSDLVAQRDIYDLSVLSEIEDILSQIQSLRSARPDRAVAAEEDAQQSGKSEPLSFFWDKKEKIYYSSPAQAIDGFGVFAGRGTVFYEDKNRDSMLSDLFSKEGLHLSILRAEIDYDYKSSDLNDSINQYWVLKNAKQKYDIDKIFASTWSPPAWMKTIPGQIEGKNFNRLDSKYDDVFCCYILKISMDFEAAGIPLYAVSPMNEPQFPTPSWAGTIWLPTDVARFVPKLHVTLNRFGSHTKTIIGECANWAVSDIYTFCSLCIMWLSGTLDKVEISASHGYTIPNPFGGDQSVTYNQKSYNWVFDRFSKQRWITEISETTGFDPSMKKGLEFASSLHGFLTRGNVNAFTFWLGVEKTSNECLIKTDGETYIKGKVYSVYGNYTKFISPGHTRLKTSRNTSYNGVLYSAYKDPNAANSLTMVMINQSDLDSDIEFEVVDSGIQALTPYLTAEGDDNNWKKLDDIHLDKSSNSFKTSIPANSVVTFKEVAA</sequence>
<dbReference type="InterPro" id="IPR013780">
    <property type="entry name" value="Glyco_hydro_b"/>
</dbReference>
<evidence type="ECO:0000313" key="2">
    <source>
        <dbReference type="EMBL" id="UYH50823.1"/>
    </source>
</evidence>
<accession>A0ABY6GH36</accession>
<reference evidence="2" key="1">
    <citation type="submission" date="2022-10" db="EMBL/GenBank/DDBJ databases">
        <title>Candidatus Kirkpatrella diaphorinas gen. nov., sp. nov., an uncultured endosymbiont identified in a population of Diaphorina citri from Hawaii.</title>
        <authorList>
            <person name="Henry E.M."/>
            <person name="Carlson C.R."/>
            <person name="Kuo Y.-W."/>
        </authorList>
    </citation>
    <scope>NUCLEOTIDE SEQUENCE</scope>
    <source>
        <strain evidence="2">CADCRV1</strain>
    </source>
</reference>
<dbReference type="Pfam" id="PF14587">
    <property type="entry name" value="Glyco_hydr_30_2"/>
    <property type="match status" value="1"/>
</dbReference>
<dbReference type="Gene3D" id="3.20.20.80">
    <property type="entry name" value="Glycosidases"/>
    <property type="match status" value="1"/>
</dbReference>
<organism evidence="2 3">
    <name type="scientific">Candidatus Kirkpatrickella diaphorinae</name>
    <dbReference type="NCBI Taxonomy" id="2984322"/>
    <lineage>
        <taxon>Bacteria</taxon>
        <taxon>Pseudomonadati</taxon>
        <taxon>Pseudomonadota</taxon>
        <taxon>Alphaproteobacteria</taxon>
        <taxon>Acetobacterales</taxon>
        <taxon>Acetobacteraceae</taxon>
        <taxon>Candidatus Kirkpatrickella</taxon>
    </lineage>
</organism>
<protein>
    <recommendedName>
        <fullName evidence="1">Endo-beta-1,6-galactanase-like domain-containing protein</fullName>
    </recommendedName>
</protein>
<dbReference type="InterPro" id="IPR017853">
    <property type="entry name" value="GH"/>
</dbReference>
<dbReference type="InterPro" id="IPR039514">
    <property type="entry name" value="6GAL-like"/>
</dbReference>
<dbReference type="RefSeq" id="WP_319806414.1">
    <property type="nucleotide sequence ID" value="NZ_CP107052.1"/>
</dbReference>
<dbReference type="EMBL" id="CP107052">
    <property type="protein sequence ID" value="UYH50823.1"/>
    <property type="molecule type" value="Genomic_DNA"/>
</dbReference>
<dbReference type="PANTHER" id="PTHR42767">
    <property type="entry name" value="ENDO-BETA-1,6-GALACTANASE"/>
    <property type="match status" value="1"/>
</dbReference>
<dbReference type="Proteomes" id="UP001163831">
    <property type="component" value="Chromosome"/>
</dbReference>